<accession>A0A2Z7BA33</accession>
<evidence type="ECO:0000313" key="2">
    <source>
        <dbReference type="Proteomes" id="UP000250235"/>
    </source>
</evidence>
<keyword evidence="2" id="KW-1185">Reference proteome</keyword>
<dbReference type="EMBL" id="KV007509">
    <property type="protein sequence ID" value="KZV31414.1"/>
    <property type="molecule type" value="Genomic_DNA"/>
</dbReference>
<dbReference type="Proteomes" id="UP000250235">
    <property type="component" value="Unassembled WGS sequence"/>
</dbReference>
<dbReference type="AlphaFoldDB" id="A0A2Z7BA33"/>
<proteinExistence type="predicted"/>
<reference evidence="1 2" key="1">
    <citation type="journal article" date="2015" name="Proc. Natl. Acad. Sci. U.S.A.">
        <title>The resurrection genome of Boea hygrometrica: A blueprint for survival of dehydration.</title>
        <authorList>
            <person name="Xiao L."/>
            <person name="Yang G."/>
            <person name="Zhang L."/>
            <person name="Yang X."/>
            <person name="Zhao S."/>
            <person name="Ji Z."/>
            <person name="Zhou Q."/>
            <person name="Hu M."/>
            <person name="Wang Y."/>
            <person name="Chen M."/>
            <person name="Xu Y."/>
            <person name="Jin H."/>
            <person name="Xiao X."/>
            <person name="Hu G."/>
            <person name="Bao F."/>
            <person name="Hu Y."/>
            <person name="Wan P."/>
            <person name="Li L."/>
            <person name="Deng X."/>
            <person name="Kuang T."/>
            <person name="Xiang C."/>
            <person name="Zhu J.K."/>
            <person name="Oliver M.J."/>
            <person name="He Y."/>
        </authorList>
    </citation>
    <scope>NUCLEOTIDE SEQUENCE [LARGE SCALE GENOMIC DNA]</scope>
    <source>
        <strain evidence="2">cv. XS01</strain>
    </source>
</reference>
<name>A0A2Z7BA33_9LAMI</name>
<sequence>MPVLEAERVTPVSLISLLGSVSHYERSGFLWFIAGRELIQLVASGIVCWDEWVAPICSRTPWPLSSSEFDICC</sequence>
<evidence type="ECO:0000313" key="1">
    <source>
        <dbReference type="EMBL" id="KZV31414.1"/>
    </source>
</evidence>
<organism evidence="1 2">
    <name type="scientific">Dorcoceras hygrometricum</name>
    <dbReference type="NCBI Taxonomy" id="472368"/>
    <lineage>
        <taxon>Eukaryota</taxon>
        <taxon>Viridiplantae</taxon>
        <taxon>Streptophyta</taxon>
        <taxon>Embryophyta</taxon>
        <taxon>Tracheophyta</taxon>
        <taxon>Spermatophyta</taxon>
        <taxon>Magnoliopsida</taxon>
        <taxon>eudicotyledons</taxon>
        <taxon>Gunneridae</taxon>
        <taxon>Pentapetalae</taxon>
        <taxon>asterids</taxon>
        <taxon>lamiids</taxon>
        <taxon>Lamiales</taxon>
        <taxon>Gesneriaceae</taxon>
        <taxon>Didymocarpoideae</taxon>
        <taxon>Trichosporeae</taxon>
        <taxon>Loxocarpinae</taxon>
        <taxon>Dorcoceras</taxon>
    </lineage>
</organism>
<protein>
    <submittedName>
        <fullName evidence="1">Uncharacterized protein</fullName>
    </submittedName>
</protein>
<gene>
    <name evidence="1" type="ORF">F511_05518</name>
</gene>